<evidence type="ECO:0000313" key="2">
    <source>
        <dbReference type="EMBL" id="SHJ68693.1"/>
    </source>
</evidence>
<reference evidence="2 3" key="1">
    <citation type="submission" date="2016-11" db="EMBL/GenBank/DDBJ databases">
        <authorList>
            <person name="Jaros S."/>
            <person name="Januszkiewicz K."/>
            <person name="Wedrychowicz H."/>
        </authorList>
    </citation>
    <scope>NUCLEOTIDE SEQUENCE [LARGE SCALE GENOMIC DNA]</scope>
    <source>
        <strain evidence="2 3">GAS499</strain>
    </source>
</reference>
<feature type="region of interest" description="Disordered" evidence="1">
    <location>
        <begin position="1"/>
        <end position="43"/>
    </location>
</feature>
<feature type="region of interest" description="Disordered" evidence="1">
    <location>
        <begin position="96"/>
        <end position="118"/>
    </location>
</feature>
<feature type="compositionally biased region" description="Polar residues" evidence="1">
    <location>
        <begin position="8"/>
        <end position="19"/>
    </location>
</feature>
<dbReference type="Proteomes" id="UP000189935">
    <property type="component" value="Chromosome I"/>
</dbReference>
<feature type="compositionally biased region" description="Basic and acidic residues" evidence="1">
    <location>
        <begin position="96"/>
        <end position="109"/>
    </location>
</feature>
<sequence>MKQKNEKPQQFNEFEQAASSVRDGSDVNGARTGSKSDAGLTQPCSLKVLASHLARLRPGHPAGPHISNLINQLGNYERNPVLLRPMILMSMQRIEEARPGPMNAEHHSPNGDQNDADA</sequence>
<evidence type="ECO:0000256" key="1">
    <source>
        <dbReference type="SAM" id="MobiDB-lite"/>
    </source>
</evidence>
<proteinExistence type="predicted"/>
<gene>
    <name evidence="2" type="ORF">SAMN05444159_1232</name>
</gene>
<organism evidence="2 3">
    <name type="scientific">Bradyrhizobium lablabi</name>
    <dbReference type="NCBI Taxonomy" id="722472"/>
    <lineage>
        <taxon>Bacteria</taxon>
        <taxon>Pseudomonadati</taxon>
        <taxon>Pseudomonadota</taxon>
        <taxon>Alphaproteobacteria</taxon>
        <taxon>Hyphomicrobiales</taxon>
        <taxon>Nitrobacteraceae</taxon>
        <taxon>Bradyrhizobium</taxon>
    </lineage>
</organism>
<name>A0A1M6LBZ0_9BRAD</name>
<dbReference type="AlphaFoldDB" id="A0A1M6LBZ0"/>
<accession>A0A1M6LBZ0</accession>
<protein>
    <submittedName>
        <fullName evidence="2">Uncharacterized protein</fullName>
    </submittedName>
</protein>
<dbReference type="RefSeq" id="WP_079537380.1">
    <property type="nucleotide sequence ID" value="NZ_LT670844.1"/>
</dbReference>
<evidence type="ECO:0000313" key="3">
    <source>
        <dbReference type="Proteomes" id="UP000189935"/>
    </source>
</evidence>
<dbReference type="EMBL" id="LT670844">
    <property type="protein sequence ID" value="SHJ68693.1"/>
    <property type="molecule type" value="Genomic_DNA"/>
</dbReference>